<accession>A0ABP9XXG5</accession>
<protein>
    <submittedName>
        <fullName evidence="1">Uncharacterized protein</fullName>
    </submittedName>
</protein>
<name>A0ABP9XXG5_9FUNG</name>
<keyword evidence="2" id="KW-1185">Reference proteome</keyword>
<reference evidence="1 2" key="1">
    <citation type="submission" date="2024-04" db="EMBL/GenBank/DDBJ databases">
        <title>genome sequences of Mucor flavus KT1a and Helicostylum pulchrum KT1b strains isolation_sourced from the surface of a dry-aged beef.</title>
        <authorList>
            <person name="Toyotome T."/>
            <person name="Hosono M."/>
            <person name="Torimaru M."/>
            <person name="Fukuda K."/>
            <person name="Mikami N."/>
        </authorList>
    </citation>
    <scope>NUCLEOTIDE SEQUENCE [LARGE SCALE GENOMIC DNA]</scope>
    <source>
        <strain evidence="1 2">KT1b</strain>
    </source>
</reference>
<dbReference type="EMBL" id="BAABUJ010000011">
    <property type="protein sequence ID" value="GAA5798968.1"/>
    <property type="molecule type" value="Genomic_DNA"/>
</dbReference>
<organism evidence="1 2">
    <name type="scientific">Helicostylum pulchrum</name>
    <dbReference type="NCBI Taxonomy" id="562976"/>
    <lineage>
        <taxon>Eukaryota</taxon>
        <taxon>Fungi</taxon>
        <taxon>Fungi incertae sedis</taxon>
        <taxon>Mucoromycota</taxon>
        <taxon>Mucoromycotina</taxon>
        <taxon>Mucoromycetes</taxon>
        <taxon>Mucorales</taxon>
        <taxon>Mucorineae</taxon>
        <taxon>Mucoraceae</taxon>
        <taxon>Helicostylum</taxon>
    </lineage>
</organism>
<sequence length="225" mass="26074">MPDTKFGSITYIFEDTGVDGIYLMLQKKGNDKPVYYHDKDGRLENGHCLWNPSPQKMMNRCYLFISNAYMYLCGIVIDIGNVQYTLGFNWSSITQSIIYQCAVFQSVSDLDIFMSALIKNDIDFLVERMYIDFTPDSPEFLVSPVTSIAQHCLNLKYLCTQYFIADRLWEVIGRERSRGFLTKLKTMPLLDHDSNNANSIVKYNAAAFKLDKHCARSQSMIWVWR</sequence>
<proteinExistence type="predicted"/>
<dbReference type="Proteomes" id="UP001476247">
    <property type="component" value="Unassembled WGS sequence"/>
</dbReference>
<evidence type="ECO:0000313" key="2">
    <source>
        <dbReference type="Proteomes" id="UP001476247"/>
    </source>
</evidence>
<gene>
    <name evidence="1" type="ORF">HPULCUR_004377</name>
</gene>
<evidence type="ECO:0000313" key="1">
    <source>
        <dbReference type="EMBL" id="GAA5798968.1"/>
    </source>
</evidence>
<comment type="caution">
    <text evidence="1">The sequence shown here is derived from an EMBL/GenBank/DDBJ whole genome shotgun (WGS) entry which is preliminary data.</text>
</comment>